<dbReference type="InterPro" id="IPR036389">
    <property type="entry name" value="RNase_III_sf"/>
</dbReference>
<dbReference type="Proteomes" id="UP000631114">
    <property type="component" value="Unassembled WGS sequence"/>
</dbReference>
<organism evidence="2 3">
    <name type="scientific">Coptis chinensis</name>
    <dbReference type="NCBI Taxonomy" id="261450"/>
    <lineage>
        <taxon>Eukaryota</taxon>
        <taxon>Viridiplantae</taxon>
        <taxon>Streptophyta</taxon>
        <taxon>Embryophyta</taxon>
        <taxon>Tracheophyta</taxon>
        <taxon>Spermatophyta</taxon>
        <taxon>Magnoliopsida</taxon>
        <taxon>Ranunculales</taxon>
        <taxon>Ranunculaceae</taxon>
        <taxon>Coptidoideae</taxon>
        <taxon>Coptis</taxon>
    </lineage>
</organism>
<dbReference type="OrthoDB" id="1925749at2759"/>
<protein>
    <recommendedName>
        <fullName evidence="1">RNase III domain-containing protein</fullName>
    </recommendedName>
</protein>
<feature type="domain" description="RNase III" evidence="1">
    <location>
        <begin position="1"/>
        <end position="98"/>
    </location>
</feature>
<name>A0A835J379_9MAGN</name>
<proteinExistence type="predicted"/>
<comment type="caution">
    <text evidence="2">The sequence shown here is derived from an EMBL/GenBank/DDBJ whole genome shotgun (WGS) entry which is preliminary data.</text>
</comment>
<evidence type="ECO:0000259" key="1">
    <source>
        <dbReference type="PROSITE" id="PS50142"/>
    </source>
</evidence>
<dbReference type="PROSITE" id="PS50142">
    <property type="entry name" value="RNASE_3_2"/>
    <property type="match status" value="1"/>
</dbReference>
<keyword evidence="3" id="KW-1185">Reference proteome</keyword>
<dbReference type="Gene3D" id="1.10.1520.10">
    <property type="entry name" value="Ribonuclease III domain"/>
    <property type="match status" value="1"/>
</dbReference>
<dbReference type="GO" id="GO:0006396">
    <property type="term" value="P:RNA processing"/>
    <property type="evidence" value="ECO:0007669"/>
    <property type="project" value="InterPro"/>
</dbReference>
<evidence type="ECO:0000313" key="3">
    <source>
        <dbReference type="Proteomes" id="UP000631114"/>
    </source>
</evidence>
<dbReference type="EMBL" id="JADFTS010000001">
    <property type="protein sequence ID" value="KAF9626293.1"/>
    <property type="molecule type" value="Genomic_DNA"/>
</dbReference>
<evidence type="ECO:0000313" key="2">
    <source>
        <dbReference type="EMBL" id="KAF9626293.1"/>
    </source>
</evidence>
<dbReference type="GO" id="GO:0004525">
    <property type="term" value="F:ribonuclease III activity"/>
    <property type="evidence" value="ECO:0007669"/>
    <property type="project" value="InterPro"/>
</dbReference>
<dbReference type="InterPro" id="IPR000999">
    <property type="entry name" value="RNase_III_dom"/>
</dbReference>
<accession>A0A835J379</accession>
<dbReference type="SUPFAM" id="SSF69065">
    <property type="entry name" value="RNase III domain-like"/>
    <property type="match status" value="1"/>
</dbReference>
<sequence length="123" mass="12879">MTHPSFSGENNRALSILGLYAIETSISLHCLERNIEMSPKELSRKVKEISEVGTCAIDGTRLGLDKIVRVSTKTNSTVPSVVCGAFRAVFGAIGVDAGNADDAGEVFWNVNHHGCGGGGASAM</sequence>
<dbReference type="AlphaFoldDB" id="A0A835J379"/>
<gene>
    <name evidence="2" type="ORF">IFM89_032142</name>
</gene>
<reference evidence="2 3" key="1">
    <citation type="submission" date="2020-10" db="EMBL/GenBank/DDBJ databases">
        <title>The Coptis chinensis genome and diversification of protoberbering-type alkaloids.</title>
        <authorList>
            <person name="Wang B."/>
            <person name="Shu S."/>
            <person name="Song C."/>
            <person name="Liu Y."/>
        </authorList>
    </citation>
    <scope>NUCLEOTIDE SEQUENCE [LARGE SCALE GENOMIC DNA]</scope>
    <source>
        <strain evidence="2">HL-2020</strain>
        <tissue evidence="2">Leaf</tissue>
    </source>
</reference>